<dbReference type="PANTHER" id="PTHR39161:SF1">
    <property type="entry name" value="ADAPTER PROTEIN MECA 1"/>
    <property type="match status" value="1"/>
</dbReference>
<dbReference type="InterPro" id="IPR038471">
    <property type="entry name" value="MecA_C_sf"/>
</dbReference>
<protein>
    <submittedName>
        <fullName evidence="2">Adapter protein MecA 1/2</fullName>
    </submittedName>
</protein>
<dbReference type="InterPro" id="IPR008681">
    <property type="entry name" value="Neg-reg_MecA"/>
</dbReference>
<evidence type="ECO:0000256" key="1">
    <source>
        <dbReference type="ARBA" id="ARBA00005397"/>
    </source>
</evidence>
<accession>A0ABY1CIH1</accession>
<dbReference type="PANTHER" id="PTHR39161">
    <property type="entry name" value="ADAPTER PROTEIN MECA"/>
    <property type="match status" value="1"/>
</dbReference>
<dbReference type="Proteomes" id="UP000198970">
    <property type="component" value="Chromosome I"/>
</dbReference>
<dbReference type="Pfam" id="PF05389">
    <property type="entry name" value="MecA"/>
    <property type="match status" value="1"/>
</dbReference>
<sequence length="239" mass="27030">MKIERINENQIRCTLTSFDLSVRNLNLGELAYGSEKARNLFREMIQKASNEVGFEAEDIPLMVEAIPLSNESVMLVITKIEDPEELDTRFAKFSPSADEDLDSMPGDLASELLEGADGLLNLLGLDKKEEPEAEEPKEQSSASSIRIYCFQSLDQISDAARTIGQVYDGENTLYKKPDTRQYYLVIRNTPDKSLDFSRVCNLLAEYGSKIHQDYASEAYYREHYEVLIEGHALQSLAKL</sequence>
<organism evidence="2 3">
    <name type="scientific">Lacrimispora sphenoides JCM 1415</name>
    <dbReference type="NCBI Taxonomy" id="1297793"/>
    <lineage>
        <taxon>Bacteria</taxon>
        <taxon>Bacillati</taxon>
        <taxon>Bacillota</taxon>
        <taxon>Clostridia</taxon>
        <taxon>Lachnospirales</taxon>
        <taxon>Lachnospiraceae</taxon>
        <taxon>Lacrimispora</taxon>
    </lineage>
</organism>
<dbReference type="Gene3D" id="3.30.70.1950">
    <property type="match status" value="1"/>
</dbReference>
<keyword evidence="3" id="KW-1185">Reference proteome</keyword>
<reference evidence="2 3" key="1">
    <citation type="submission" date="2016-10" db="EMBL/GenBank/DDBJ databases">
        <authorList>
            <person name="Varghese N."/>
            <person name="Submissions S."/>
        </authorList>
    </citation>
    <scope>NUCLEOTIDE SEQUENCE [LARGE SCALE GENOMIC DNA]</scope>
    <source>
        <strain evidence="2 3">ATCC 19403</strain>
    </source>
</reference>
<dbReference type="EMBL" id="LT630003">
    <property type="protein sequence ID" value="SEU04866.1"/>
    <property type="molecule type" value="Genomic_DNA"/>
</dbReference>
<evidence type="ECO:0000313" key="3">
    <source>
        <dbReference type="Proteomes" id="UP000198970"/>
    </source>
</evidence>
<proteinExistence type="inferred from homology"/>
<gene>
    <name evidence="2" type="ORF">SAMN02745906_4359</name>
</gene>
<name>A0ABY1CIH1_9FIRM</name>
<evidence type="ECO:0000313" key="2">
    <source>
        <dbReference type="EMBL" id="SEU04866.1"/>
    </source>
</evidence>
<comment type="similarity">
    <text evidence="1">Belongs to the MecA family.</text>
</comment>
<dbReference type="RefSeq" id="WP_025231051.1">
    <property type="nucleotide sequence ID" value="NZ_LT630003.1"/>
</dbReference>